<dbReference type="PANTHER" id="PTHR24305:SF78">
    <property type="entry name" value="P450, PUTATIVE (EUROFUNG)-RELATED"/>
    <property type="match status" value="1"/>
</dbReference>
<dbReference type="InterPro" id="IPR001128">
    <property type="entry name" value="Cyt_P450"/>
</dbReference>
<dbReference type="InterPro" id="IPR036396">
    <property type="entry name" value="Cyt_P450_sf"/>
</dbReference>
<keyword evidence="5" id="KW-0472">Membrane</keyword>
<accession>A0A194V1P3</accession>
<keyword evidence="3 4" id="KW-0408">Iron</keyword>
<feature type="transmembrane region" description="Helical" evidence="5">
    <location>
        <begin position="53"/>
        <end position="73"/>
    </location>
</feature>
<dbReference type="GO" id="GO:0020037">
    <property type="term" value="F:heme binding"/>
    <property type="evidence" value="ECO:0007669"/>
    <property type="project" value="InterPro"/>
</dbReference>
<dbReference type="GO" id="GO:0016705">
    <property type="term" value="F:oxidoreductase activity, acting on paired donors, with incorporation or reduction of molecular oxygen"/>
    <property type="evidence" value="ECO:0007669"/>
    <property type="project" value="InterPro"/>
</dbReference>
<dbReference type="AlphaFoldDB" id="A0A194V1P3"/>
<comment type="cofactor">
    <cofactor evidence="4">
        <name>heme</name>
        <dbReference type="ChEBI" id="CHEBI:30413"/>
    </cofactor>
</comment>
<dbReference type="Gene3D" id="1.10.630.10">
    <property type="entry name" value="Cytochrome P450"/>
    <property type="match status" value="1"/>
</dbReference>
<keyword evidence="2 4" id="KW-0479">Metal-binding</keyword>
<sequence>MNSSITSIGELEAPIESLQVPLSGDVSQVAAAAAVLGALFHVSILRTVEVEKFLYKFAALGFITVVSLCVAHIKNGYTIFAAILRVALSFVFFNGAVLMSMFIYRVFFHRLRRFPGPLGVKITRFYSAYTSSPDLQYFKLVMEWNRQYGDFIRTGPRELAIVRKSAVSVIYGPESKCRKSTWYAQVDTDSRKCSIHLMRDHDQHRKRRRAWDRGFAFKALNTYEPLINAKVEEFITQLSKLETVDATAWSMYLSFDIMGKVGFGKDFYSVTRGEEHPAIEGVHSTMSILGFMSHVPWLLNLMGRIPGAAAAYKDFFNWCSSEIEAKKKNWNPEEYPQDIVSWLIKVVMDKEPSASPTDAALHEDSRVIIVAGSETTATTLASIFYFLAKHPSVQQKLQAQVDSVLGEEWDYGKVKTITFIDDIINETLRLKPALLTGGYRVTPREGITVDGTFIPGDINVFVPVQGIQTDPRYWKEADEFIPERFGERRDEMGTDGAPFIPFSLGAYSCPGKNLAFLSLRITLSRVMQEFDVSFAPGETGEVFDKEVKDTFTTLLPPMMIRFTKRK</sequence>
<dbReference type="SUPFAM" id="SSF48264">
    <property type="entry name" value="Cytochrome P450"/>
    <property type="match status" value="1"/>
</dbReference>
<evidence type="ECO:0000256" key="3">
    <source>
        <dbReference type="ARBA" id="ARBA00023004"/>
    </source>
</evidence>
<keyword evidence="5" id="KW-0812">Transmembrane</keyword>
<dbReference type="PANTHER" id="PTHR24305">
    <property type="entry name" value="CYTOCHROME P450"/>
    <property type="match status" value="1"/>
</dbReference>
<evidence type="ECO:0000313" key="7">
    <source>
        <dbReference type="Proteomes" id="UP000078576"/>
    </source>
</evidence>
<proteinExistence type="predicted"/>
<dbReference type="Pfam" id="PF00067">
    <property type="entry name" value="p450"/>
    <property type="match status" value="1"/>
</dbReference>
<dbReference type="Proteomes" id="UP000078576">
    <property type="component" value="Unassembled WGS sequence"/>
</dbReference>
<keyword evidence="5" id="KW-1133">Transmembrane helix</keyword>
<evidence type="ECO:0000256" key="5">
    <source>
        <dbReference type="SAM" id="Phobius"/>
    </source>
</evidence>
<gene>
    <name evidence="6" type="ORF">VP1G_05063</name>
</gene>
<dbReference type="FunFam" id="1.10.630.10:FF:000129">
    <property type="entry name" value="Benzoate 4-monooxygenase cytochrome P450"/>
    <property type="match status" value="1"/>
</dbReference>
<organism evidence="6 7">
    <name type="scientific">Cytospora mali</name>
    <name type="common">Apple Valsa canker fungus</name>
    <name type="synonym">Valsa mali</name>
    <dbReference type="NCBI Taxonomy" id="578113"/>
    <lineage>
        <taxon>Eukaryota</taxon>
        <taxon>Fungi</taxon>
        <taxon>Dikarya</taxon>
        <taxon>Ascomycota</taxon>
        <taxon>Pezizomycotina</taxon>
        <taxon>Sordariomycetes</taxon>
        <taxon>Sordariomycetidae</taxon>
        <taxon>Diaporthales</taxon>
        <taxon>Cytosporaceae</taxon>
        <taxon>Cytospora</taxon>
    </lineage>
</organism>
<feature type="transmembrane region" description="Helical" evidence="5">
    <location>
        <begin position="79"/>
        <end position="104"/>
    </location>
</feature>
<reference evidence="7" key="1">
    <citation type="submission" date="2014-12" db="EMBL/GenBank/DDBJ databases">
        <title>Genome Sequence of Valsa Canker Pathogens Uncovers a Specific Adaption of Colonization on Woody Bark.</title>
        <authorList>
            <person name="Yin Z."/>
            <person name="Liu H."/>
            <person name="Gao X."/>
            <person name="Li Z."/>
            <person name="Song N."/>
            <person name="Ke X."/>
            <person name="Dai Q."/>
            <person name="Wu Y."/>
            <person name="Sun Y."/>
            <person name="Xu J.-R."/>
            <person name="Kang Z.K."/>
            <person name="Wang L."/>
            <person name="Huang L."/>
        </authorList>
    </citation>
    <scope>NUCLEOTIDE SEQUENCE [LARGE SCALE GENOMIC DNA]</scope>
    <source>
        <strain evidence="7">SXYL134</strain>
    </source>
</reference>
<dbReference type="CDD" id="cd11061">
    <property type="entry name" value="CYP67-like"/>
    <property type="match status" value="1"/>
</dbReference>
<dbReference type="InterPro" id="IPR002401">
    <property type="entry name" value="Cyt_P450_E_grp-I"/>
</dbReference>
<dbReference type="OrthoDB" id="6692864at2759"/>
<dbReference type="GO" id="GO:0005506">
    <property type="term" value="F:iron ion binding"/>
    <property type="evidence" value="ECO:0007669"/>
    <property type="project" value="InterPro"/>
</dbReference>
<dbReference type="GO" id="GO:0004497">
    <property type="term" value="F:monooxygenase activity"/>
    <property type="evidence" value="ECO:0007669"/>
    <property type="project" value="InterPro"/>
</dbReference>
<name>A0A194V1P3_CYTMA</name>
<evidence type="ECO:0000256" key="1">
    <source>
        <dbReference type="ARBA" id="ARBA00022617"/>
    </source>
</evidence>
<evidence type="ECO:0000313" key="6">
    <source>
        <dbReference type="EMBL" id="KUI57766.1"/>
    </source>
</evidence>
<feature type="binding site" description="axial binding residue" evidence="4">
    <location>
        <position position="509"/>
    </location>
    <ligand>
        <name>heme</name>
        <dbReference type="ChEBI" id="CHEBI:30413"/>
    </ligand>
    <ligandPart>
        <name>Fe</name>
        <dbReference type="ChEBI" id="CHEBI:18248"/>
    </ligandPart>
</feature>
<dbReference type="PRINTS" id="PR00463">
    <property type="entry name" value="EP450I"/>
</dbReference>
<protein>
    <submittedName>
        <fullName evidence="6">Tryprostatin B 6-hydroxylase</fullName>
    </submittedName>
</protein>
<keyword evidence="7" id="KW-1185">Reference proteome</keyword>
<dbReference type="PRINTS" id="PR00385">
    <property type="entry name" value="P450"/>
</dbReference>
<evidence type="ECO:0000256" key="4">
    <source>
        <dbReference type="PIRSR" id="PIRSR602401-1"/>
    </source>
</evidence>
<evidence type="ECO:0000256" key="2">
    <source>
        <dbReference type="ARBA" id="ARBA00022723"/>
    </source>
</evidence>
<dbReference type="EMBL" id="KN714704">
    <property type="protein sequence ID" value="KUI57766.1"/>
    <property type="molecule type" value="Genomic_DNA"/>
</dbReference>
<keyword evidence="1 4" id="KW-0349">Heme</keyword>
<dbReference type="STRING" id="694573.A0A194V1P3"/>
<dbReference type="InterPro" id="IPR050121">
    <property type="entry name" value="Cytochrome_P450_monoxygenase"/>
</dbReference>